<accession>A0A151MPK5</accession>
<dbReference type="Proteomes" id="UP000050525">
    <property type="component" value="Unassembled WGS sequence"/>
</dbReference>
<gene>
    <name evidence="1" type="ORF">Y1Q_0005050</name>
</gene>
<name>A0A151MPK5_ALLMI</name>
<reference evidence="1 2" key="1">
    <citation type="journal article" date="2012" name="Genome Biol.">
        <title>Sequencing three crocodilian genomes to illuminate the evolution of archosaurs and amniotes.</title>
        <authorList>
            <person name="St John J.A."/>
            <person name="Braun E.L."/>
            <person name="Isberg S.R."/>
            <person name="Miles L.G."/>
            <person name="Chong A.Y."/>
            <person name="Gongora J."/>
            <person name="Dalzell P."/>
            <person name="Moran C."/>
            <person name="Bed'hom B."/>
            <person name="Abzhanov A."/>
            <person name="Burgess S.C."/>
            <person name="Cooksey A.M."/>
            <person name="Castoe T.A."/>
            <person name="Crawford N.G."/>
            <person name="Densmore L.D."/>
            <person name="Drew J.C."/>
            <person name="Edwards S.V."/>
            <person name="Faircloth B.C."/>
            <person name="Fujita M.K."/>
            <person name="Greenwold M.J."/>
            <person name="Hoffmann F.G."/>
            <person name="Howard J.M."/>
            <person name="Iguchi T."/>
            <person name="Janes D.E."/>
            <person name="Khan S.Y."/>
            <person name="Kohno S."/>
            <person name="de Koning A.J."/>
            <person name="Lance S.L."/>
            <person name="McCarthy F.M."/>
            <person name="McCormack J.E."/>
            <person name="Merchant M.E."/>
            <person name="Peterson D.G."/>
            <person name="Pollock D.D."/>
            <person name="Pourmand N."/>
            <person name="Raney B.J."/>
            <person name="Roessler K.A."/>
            <person name="Sanford J.R."/>
            <person name="Sawyer R.H."/>
            <person name="Schmidt C.J."/>
            <person name="Triplett E.W."/>
            <person name="Tuberville T.D."/>
            <person name="Venegas-Anaya M."/>
            <person name="Howard J.T."/>
            <person name="Jarvis E.D."/>
            <person name="Guillette L.J.Jr."/>
            <person name="Glenn T.C."/>
            <person name="Green R.E."/>
            <person name="Ray D.A."/>
        </authorList>
    </citation>
    <scope>NUCLEOTIDE SEQUENCE [LARGE SCALE GENOMIC DNA]</scope>
    <source>
        <strain evidence="1">KSC_2009_1</strain>
    </source>
</reference>
<protein>
    <submittedName>
        <fullName evidence="1">Uncharacterized protein</fullName>
    </submittedName>
</protein>
<proteinExistence type="predicted"/>
<sequence length="88" mass="10116">MQDVTRATVELQDLLVAKMKALNAVQEKNLSLQSEITLLKSMTEGEEGPPDVRGPQVENQCLRRRKGYQKDCIYTQLAHPQHYQPFYP</sequence>
<keyword evidence="2" id="KW-1185">Reference proteome</keyword>
<dbReference type="AlphaFoldDB" id="A0A151MPK5"/>
<organism evidence="1 2">
    <name type="scientific">Alligator mississippiensis</name>
    <name type="common">American alligator</name>
    <dbReference type="NCBI Taxonomy" id="8496"/>
    <lineage>
        <taxon>Eukaryota</taxon>
        <taxon>Metazoa</taxon>
        <taxon>Chordata</taxon>
        <taxon>Craniata</taxon>
        <taxon>Vertebrata</taxon>
        <taxon>Euteleostomi</taxon>
        <taxon>Archelosauria</taxon>
        <taxon>Archosauria</taxon>
        <taxon>Crocodylia</taxon>
        <taxon>Alligatoridae</taxon>
        <taxon>Alligatorinae</taxon>
        <taxon>Alligator</taxon>
    </lineage>
</organism>
<dbReference type="EMBL" id="AKHW03005564">
    <property type="protein sequence ID" value="KYO26330.1"/>
    <property type="molecule type" value="Genomic_DNA"/>
</dbReference>
<comment type="caution">
    <text evidence="1">The sequence shown here is derived from an EMBL/GenBank/DDBJ whole genome shotgun (WGS) entry which is preliminary data.</text>
</comment>
<evidence type="ECO:0000313" key="1">
    <source>
        <dbReference type="EMBL" id="KYO26330.1"/>
    </source>
</evidence>
<evidence type="ECO:0000313" key="2">
    <source>
        <dbReference type="Proteomes" id="UP000050525"/>
    </source>
</evidence>